<dbReference type="PANTHER" id="PTHR11309:SF99">
    <property type="entry name" value="FRIZZLED-4"/>
    <property type="match status" value="1"/>
</dbReference>
<dbReference type="GO" id="GO:0004888">
    <property type="term" value="F:transmembrane signaling receptor activity"/>
    <property type="evidence" value="ECO:0007669"/>
    <property type="project" value="InterPro"/>
</dbReference>
<dbReference type="AlphaFoldDB" id="A0A553P0K5"/>
<feature type="compositionally biased region" description="Polar residues" evidence="10">
    <location>
        <begin position="621"/>
        <end position="650"/>
    </location>
</feature>
<feature type="transmembrane region" description="Helical" evidence="11">
    <location>
        <begin position="267"/>
        <end position="288"/>
    </location>
</feature>
<feature type="disulfide bond" evidence="9">
    <location>
        <begin position="112"/>
        <end position="136"/>
    </location>
</feature>
<feature type="domain" description="FZ" evidence="13">
    <location>
        <begin position="29"/>
        <end position="152"/>
    </location>
</feature>
<comment type="caution">
    <text evidence="9">Lacks conserved residue(s) required for the propagation of feature annotation.</text>
</comment>
<dbReference type="Gene3D" id="1.10.2000.10">
    <property type="entry name" value="Frizzled cysteine-rich domain"/>
    <property type="match status" value="1"/>
</dbReference>
<dbReference type="OMA" id="CHNMVTI"/>
<dbReference type="STRING" id="6832.A0A553P0K5"/>
<evidence type="ECO:0000259" key="14">
    <source>
        <dbReference type="PROSITE" id="PS50261"/>
    </source>
</evidence>
<feature type="chain" id="PRO_5022244582" evidence="12">
    <location>
        <begin position="24"/>
        <end position="650"/>
    </location>
</feature>
<feature type="transmembrane region" description="Helical" evidence="11">
    <location>
        <begin position="300"/>
        <end position="320"/>
    </location>
</feature>
<dbReference type="GO" id="GO:0060070">
    <property type="term" value="P:canonical Wnt signaling pathway"/>
    <property type="evidence" value="ECO:0007669"/>
    <property type="project" value="TreeGrafter"/>
</dbReference>
<dbReference type="InterPro" id="IPR036790">
    <property type="entry name" value="Frizzled_dom_sf"/>
</dbReference>
<comment type="similarity">
    <text evidence="2">Belongs to the G-protein coupled receptor Fz/Smo family.</text>
</comment>
<dbReference type="GO" id="GO:0035567">
    <property type="term" value="P:non-canonical Wnt signaling pathway"/>
    <property type="evidence" value="ECO:0007669"/>
    <property type="project" value="TreeGrafter"/>
</dbReference>
<feature type="transmembrane region" description="Helical" evidence="11">
    <location>
        <begin position="432"/>
        <end position="461"/>
    </location>
</feature>
<dbReference type="InterPro" id="IPR000539">
    <property type="entry name" value="Frizzled/Smoothened_7TM"/>
</dbReference>
<feature type="disulfide bond" evidence="9">
    <location>
        <begin position="34"/>
        <end position="95"/>
    </location>
</feature>
<dbReference type="InterPro" id="IPR015526">
    <property type="entry name" value="Frizzled/SFRP"/>
</dbReference>
<keyword evidence="4 11" id="KW-0812">Transmembrane</keyword>
<evidence type="ECO:0000256" key="7">
    <source>
        <dbReference type="ARBA" id="ARBA00023157"/>
    </source>
</evidence>
<keyword evidence="12" id="KW-0732">Signal</keyword>
<gene>
    <name evidence="15" type="ORF">TCAL_08713</name>
</gene>
<keyword evidence="8" id="KW-0675">Receptor</keyword>
<evidence type="ECO:0000313" key="15">
    <source>
        <dbReference type="EMBL" id="TRY71210.1"/>
    </source>
</evidence>
<accession>A0A553P0K5</accession>
<keyword evidence="6 11" id="KW-0472">Membrane</keyword>
<evidence type="ECO:0000256" key="8">
    <source>
        <dbReference type="ARBA" id="ARBA00023170"/>
    </source>
</evidence>
<sequence>MWTHLWPIWLSLWLGAGLRGVNAGGRYDDSSVVCEPIKAHMCDSLGYNQTGMPNFGNSTRQADALTTLETFIPLVMTQCSPDIQFFLCAVYIPVCQSDVEIQPLIGPCRPLCERVRQRCEKTLMGFNSVWPPVLACHRFPETNSHDHMCMERSEDDRRDIPKFSVSSSSIINLQSNPLFMQKAIDTDHHQFHDLAGQFSNSRVMLNKLILNGQTSAQNEMGQTPSGRCQNLRSPSHWHFVERLDRCVPECGSDVQFREEDKALAEKWMIALTVISSLTGVFTLVSFLLDSNRHQYPERAICFITLAALGYNFGYVIRLIVGREATSCFPSDQNPDLLLLTVEGHRNPACFTVFLFLNFFSCAITSWWLITTLTWFLSITTKLTAKRLSHYVTYYHIFGWGWPASITILLAVMKEMHGEEFSGTCGPAAQDDYGLLVYVILPESIQFSLSLLLLLIGLIVMLSKAGAEDGPTGFKDIAMKMGLYTILFVIAKGLILATFIYEYSERSSWLNRTSTAEPTVDLFLLRLCMGLLFGVLSGTWIISQDTKQVWKREVLHFCCWSKNKKVAYPTVAYSRQSQPKAEGNPESQETEYTTLHSTSTPASQRQLQRQKRMQQQVVQLPSHHQPNPQPGNSRATLYSDNHNGSSGQFFL</sequence>
<feature type="compositionally biased region" description="Polar residues" evidence="10">
    <location>
        <begin position="573"/>
        <end position="602"/>
    </location>
</feature>
<reference evidence="15 16" key="1">
    <citation type="journal article" date="2018" name="Nat. Ecol. Evol.">
        <title>Genomic signatures of mitonuclear coevolution across populations of Tigriopus californicus.</title>
        <authorList>
            <person name="Barreto F.S."/>
            <person name="Watson E.T."/>
            <person name="Lima T.G."/>
            <person name="Willett C.S."/>
            <person name="Edmands S."/>
            <person name="Li W."/>
            <person name="Burton R.S."/>
        </authorList>
    </citation>
    <scope>NUCLEOTIDE SEQUENCE [LARGE SCALE GENOMIC DNA]</scope>
    <source>
        <strain evidence="15 16">San Diego</strain>
    </source>
</reference>
<comment type="caution">
    <text evidence="15">The sequence shown here is derived from an EMBL/GenBank/DDBJ whole genome shotgun (WGS) entry which is preliminary data.</text>
</comment>
<dbReference type="SMART" id="SM00063">
    <property type="entry name" value="FRI"/>
    <property type="match status" value="1"/>
</dbReference>
<evidence type="ECO:0000256" key="9">
    <source>
        <dbReference type="PROSITE-ProRule" id="PRU00090"/>
    </source>
</evidence>
<evidence type="ECO:0000313" key="16">
    <source>
        <dbReference type="Proteomes" id="UP000318571"/>
    </source>
</evidence>
<dbReference type="InterPro" id="IPR017981">
    <property type="entry name" value="GPCR_2-like_7TM"/>
</dbReference>
<keyword evidence="16" id="KW-1185">Reference proteome</keyword>
<dbReference type="Proteomes" id="UP000318571">
    <property type="component" value="Chromosome 9"/>
</dbReference>
<keyword evidence="3" id="KW-0217">Developmental protein</keyword>
<dbReference type="PROSITE" id="PS50261">
    <property type="entry name" value="G_PROTEIN_RECEP_F2_4"/>
    <property type="match status" value="1"/>
</dbReference>
<protein>
    <submittedName>
        <fullName evidence="15">Uncharacterized protein</fullName>
    </submittedName>
</protein>
<dbReference type="GO" id="GO:0017147">
    <property type="term" value="F:Wnt-protein binding"/>
    <property type="evidence" value="ECO:0007669"/>
    <property type="project" value="TreeGrafter"/>
</dbReference>
<dbReference type="GO" id="GO:0005615">
    <property type="term" value="C:extracellular space"/>
    <property type="evidence" value="ECO:0007669"/>
    <property type="project" value="TreeGrafter"/>
</dbReference>
<dbReference type="SUPFAM" id="SSF63501">
    <property type="entry name" value="Frizzled cysteine-rich domain"/>
    <property type="match status" value="1"/>
</dbReference>
<feature type="disulfide bond" evidence="9">
    <location>
        <begin position="42"/>
        <end position="88"/>
    </location>
</feature>
<dbReference type="Pfam" id="PF01392">
    <property type="entry name" value="Fz"/>
    <property type="match status" value="1"/>
</dbReference>
<dbReference type="Gene3D" id="1.20.1070.10">
    <property type="entry name" value="Rhodopsin 7-helix transmembrane proteins"/>
    <property type="match status" value="1"/>
</dbReference>
<feature type="region of interest" description="Disordered" evidence="10">
    <location>
        <begin position="573"/>
        <end position="650"/>
    </location>
</feature>
<feature type="transmembrane region" description="Helical" evidence="11">
    <location>
        <begin position="352"/>
        <end position="378"/>
    </location>
</feature>
<feature type="transmembrane region" description="Helical" evidence="11">
    <location>
        <begin position="390"/>
        <end position="412"/>
    </location>
</feature>
<evidence type="ECO:0000256" key="3">
    <source>
        <dbReference type="ARBA" id="ARBA00022473"/>
    </source>
</evidence>
<keyword evidence="7 9" id="KW-1015">Disulfide bond</keyword>
<keyword evidence="5 11" id="KW-1133">Transmembrane helix</keyword>
<evidence type="ECO:0000256" key="10">
    <source>
        <dbReference type="SAM" id="MobiDB-lite"/>
    </source>
</evidence>
<feature type="signal peptide" evidence="12">
    <location>
        <begin position="1"/>
        <end position="23"/>
    </location>
</feature>
<proteinExistence type="inferred from homology"/>
<organism evidence="15 16">
    <name type="scientific">Tigriopus californicus</name>
    <name type="common">Marine copepod</name>
    <dbReference type="NCBI Taxonomy" id="6832"/>
    <lineage>
        <taxon>Eukaryota</taxon>
        <taxon>Metazoa</taxon>
        <taxon>Ecdysozoa</taxon>
        <taxon>Arthropoda</taxon>
        <taxon>Crustacea</taxon>
        <taxon>Multicrustacea</taxon>
        <taxon>Hexanauplia</taxon>
        <taxon>Copepoda</taxon>
        <taxon>Harpacticoida</taxon>
        <taxon>Harpacticidae</taxon>
        <taxon>Tigriopus</taxon>
    </lineage>
</organism>
<feature type="disulfide bond" evidence="9">
    <location>
        <begin position="108"/>
        <end position="149"/>
    </location>
</feature>
<feature type="transmembrane region" description="Helical" evidence="11">
    <location>
        <begin position="522"/>
        <end position="541"/>
    </location>
</feature>
<evidence type="ECO:0000259" key="13">
    <source>
        <dbReference type="PROSITE" id="PS50038"/>
    </source>
</evidence>
<evidence type="ECO:0000256" key="6">
    <source>
        <dbReference type="ARBA" id="ARBA00023136"/>
    </source>
</evidence>
<evidence type="ECO:0000256" key="2">
    <source>
        <dbReference type="ARBA" id="ARBA00008077"/>
    </source>
</evidence>
<dbReference type="SMART" id="SM01330">
    <property type="entry name" value="Frizzled"/>
    <property type="match status" value="1"/>
</dbReference>
<evidence type="ECO:0000256" key="4">
    <source>
        <dbReference type="ARBA" id="ARBA00022692"/>
    </source>
</evidence>
<feature type="transmembrane region" description="Helical" evidence="11">
    <location>
        <begin position="482"/>
        <end position="502"/>
    </location>
</feature>
<dbReference type="PANTHER" id="PTHR11309">
    <property type="entry name" value="FRIZZLED"/>
    <property type="match status" value="1"/>
</dbReference>
<dbReference type="Pfam" id="PF01534">
    <property type="entry name" value="Frizzled"/>
    <property type="match status" value="1"/>
</dbReference>
<evidence type="ECO:0000256" key="12">
    <source>
        <dbReference type="SAM" id="SignalP"/>
    </source>
</evidence>
<feature type="domain" description="G-protein coupled receptors family 2 profile 2" evidence="14">
    <location>
        <begin position="264"/>
        <end position="540"/>
    </location>
</feature>
<dbReference type="PROSITE" id="PS50038">
    <property type="entry name" value="FZ"/>
    <property type="match status" value="1"/>
</dbReference>
<dbReference type="EMBL" id="VCGU01000009">
    <property type="protein sequence ID" value="TRY71210.1"/>
    <property type="molecule type" value="Genomic_DNA"/>
</dbReference>
<evidence type="ECO:0000256" key="11">
    <source>
        <dbReference type="SAM" id="Phobius"/>
    </source>
</evidence>
<evidence type="ECO:0000256" key="1">
    <source>
        <dbReference type="ARBA" id="ARBA00004141"/>
    </source>
</evidence>
<name>A0A553P0K5_TIGCA</name>
<dbReference type="PRINTS" id="PR00489">
    <property type="entry name" value="FRIZZLED"/>
</dbReference>
<dbReference type="GO" id="GO:0016020">
    <property type="term" value="C:membrane"/>
    <property type="evidence" value="ECO:0007669"/>
    <property type="project" value="UniProtKB-SubCell"/>
</dbReference>
<dbReference type="InterPro" id="IPR020067">
    <property type="entry name" value="Frizzled_dom"/>
</dbReference>
<comment type="subcellular location">
    <subcellularLocation>
        <location evidence="1">Membrane</location>
        <topology evidence="1">Multi-pass membrane protein</topology>
    </subcellularLocation>
</comment>
<dbReference type="OrthoDB" id="5959102at2759"/>
<evidence type="ECO:0000256" key="5">
    <source>
        <dbReference type="ARBA" id="ARBA00022989"/>
    </source>
</evidence>